<evidence type="ECO:0000313" key="6">
    <source>
        <dbReference type="EMBL" id="GJD90129.1"/>
    </source>
</evidence>
<reference evidence="6" key="1">
    <citation type="journal article" date="2016" name="Front. Microbiol.">
        <title>Genome Sequence of the Piezophilic, Mesophilic Sulfate-Reducing Bacterium Desulfovibrio indicus J2T.</title>
        <authorList>
            <person name="Cao J."/>
            <person name="Maignien L."/>
            <person name="Shao Z."/>
            <person name="Alain K."/>
            <person name="Jebbar M."/>
        </authorList>
    </citation>
    <scope>NUCLEOTIDE SEQUENCE</scope>
    <source>
        <strain evidence="6">DSM 16372</strain>
    </source>
</reference>
<dbReference type="InterPro" id="IPR036390">
    <property type="entry name" value="WH_DNA-bd_sf"/>
</dbReference>
<dbReference type="SUPFAM" id="SSF53850">
    <property type="entry name" value="Periplasmic binding protein-like II"/>
    <property type="match status" value="1"/>
</dbReference>
<dbReference type="PANTHER" id="PTHR30537:SF5">
    <property type="entry name" value="HTH-TYPE TRANSCRIPTIONAL ACTIVATOR TTDR-RELATED"/>
    <property type="match status" value="1"/>
</dbReference>
<dbReference type="GO" id="GO:0006351">
    <property type="term" value="P:DNA-templated transcription"/>
    <property type="evidence" value="ECO:0007669"/>
    <property type="project" value="TreeGrafter"/>
</dbReference>
<dbReference type="GO" id="GO:0043565">
    <property type="term" value="F:sequence-specific DNA binding"/>
    <property type="evidence" value="ECO:0007669"/>
    <property type="project" value="TreeGrafter"/>
</dbReference>
<evidence type="ECO:0000256" key="2">
    <source>
        <dbReference type="ARBA" id="ARBA00023015"/>
    </source>
</evidence>
<feature type="domain" description="HTH lysR-type" evidence="5">
    <location>
        <begin position="7"/>
        <end position="62"/>
    </location>
</feature>
<dbReference type="Proteomes" id="UP001055247">
    <property type="component" value="Unassembled WGS sequence"/>
</dbReference>
<evidence type="ECO:0000313" key="7">
    <source>
        <dbReference type="Proteomes" id="UP001055247"/>
    </source>
</evidence>
<dbReference type="InterPro" id="IPR036388">
    <property type="entry name" value="WH-like_DNA-bd_sf"/>
</dbReference>
<evidence type="ECO:0000256" key="1">
    <source>
        <dbReference type="ARBA" id="ARBA00009437"/>
    </source>
</evidence>
<keyword evidence="7" id="KW-1185">Reference proteome</keyword>
<keyword evidence="3" id="KW-0238">DNA-binding</keyword>
<dbReference type="EMBL" id="BPQO01000016">
    <property type="protein sequence ID" value="GJD90129.1"/>
    <property type="molecule type" value="Genomic_DNA"/>
</dbReference>
<gene>
    <name evidence="6" type="primary">dmlR_2</name>
    <name evidence="6" type="ORF">BHAOGJBA_3664</name>
</gene>
<dbReference type="Pfam" id="PF00126">
    <property type="entry name" value="HTH_1"/>
    <property type="match status" value="1"/>
</dbReference>
<dbReference type="Pfam" id="PF03466">
    <property type="entry name" value="LysR_substrate"/>
    <property type="match status" value="1"/>
</dbReference>
<dbReference type="FunFam" id="1.10.10.10:FF:000001">
    <property type="entry name" value="LysR family transcriptional regulator"/>
    <property type="match status" value="1"/>
</dbReference>
<proteinExistence type="inferred from homology"/>
<protein>
    <submittedName>
        <fullName evidence="6">HTH-type transcriptional regulator DmlR</fullName>
    </submittedName>
</protein>
<dbReference type="Gene3D" id="3.40.190.290">
    <property type="match status" value="1"/>
</dbReference>
<dbReference type="PANTHER" id="PTHR30537">
    <property type="entry name" value="HTH-TYPE TRANSCRIPTIONAL REGULATOR"/>
    <property type="match status" value="1"/>
</dbReference>
<dbReference type="GO" id="GO:0003700">
    <property type="term" value="F:DNA-binding transcription factor activity"/>
    <property type="evidence" value="ECO:0007669"/>
    <property type="project" value="InterPro"/>
</dbReference>
<evidence type="ECO:0000259" key="5">
    <source>
        <dbReference type="PROSITE" id="PS50931"/>
    </source>
</evidence>
<evidence type="ECO:0000256" key="3">
    <source>
        <dbReference type="ARBA" id="ARBA00023125"/>
    </source>
</evidence>
<reference evidence="6" key="2">
    <citation type="submission" date="2021-08" db="EMBL/GenBank/DDBJ databases">
        <authorList>
            <person name="Tani A."/>
            <person name="Ola A."/>
            <person name="Ogura Y."/>
            <person name="Katsura K."/>
            <person name="Hayashi T."/>
        </authorList>
    </citation>
    <scope>NUCLEOTIDE SEQUENCE</scope>
    <source>
        <strain evidence="6">DSM 16372</strain>
    </source>
</reference>
<keyword evidence="2" id="KW-0805">Transcription regulation</keyword>
<dbReference type="AlphaFoldDB" id="A0AAV4ZPQ7"/>
<dbReference type="InterPro" id="IPR005119">
    <property type="entry name" value="LysR_subst-bd"/>
</dbReference>
<dbReference type="SUPFAM" id="SSF46785">
    <property type="entry name" value="Winged helix' DNA-binding domain"/>
    <property type="match status" value="1"/>
</dbReference>
<organism evidence="6 7">
    <name type="scientific">Methylobacterium hispanicum</name>
    <dbReference type="NCBI Taxonomy" id="270350"/>
    <lineage>
        <taxon>Bacteria</taxon>
        <taxon>Pseudomonadati</taxon>
        <taxon>Pseudomonadota</taxon>
        <taxon>Alphaproteobacteria</taxon>
        <taxon>Hyphomicrobiales</taxon>
        <taxon>Methylobacteriaceae</taxon>
        <taxon>Methylobacterium</taxon>
    </lineage>
</organism>
<dbReference type="CDD" id="cd08422">
    <property type="entry name" value="PBP2_CrgA_like"/>
    <property type="match status" value="1"/>
</dbReference>
<dbReference type="InterPro" id="IPR058163">
    <property type="entry name" value="LysR-type_TF_proteobact-type"/>
</dbReference>
<comment type="similarity">
    <text evidence="1">Belongs to the LysR transcriptional regulatory family.</text>
</comment>
<accession>A0AAV4ZPQ7</accession>
<dbReference type="PROSITE" id="PS50931">
    <property type="entry name" value="HTH_LYSR"/>
    <property type="match status" value="1"/>
</dbReference>
<comment type="caution">
    <text evidence="6">The sequence shown here is derived from an EMBL/GenBank/DDBJ whole genome shotgun (WGS) entry which is preliminary data.</text>
</comment>
<name>A0AAV4ZPQ7_9HYPH</name>
<dbReference type="Gene3D" id="1.10.10.10">
    <property type="entry name" value="Winged helix-like DNA-binding domain superfamily/Winged helix DNA-binding domain"/>
    <property type="match status" value="1"/>
</dbReference>
<dbReference type="RefSeq" id="WP_082772930.1">
    <property type="nucleotide sequence ID" value="NZ_BPQO01000016.1"/>
</dbReference>
<dbReference type="InterPro" id="IPR000847">
    <property type="entry name" value="LysR_HTH_N"/>
</dbReference>
<keyword evidence="4" id="KW-0804">Transcription</keyword>
<sequence>MPHPQVLRDLALFVEVAKRLSFSQAAAALDMPVSSLSRRITQFEAAIGLRLLDRTTRKIALTAYGEAYLAQATQVVEEAQRSFDELVAQARGPSGLLKVAVPTDHWVVRHLSEIVSAFARQHEHIHVHLDLRASQVDLVQENYDLAIVGETPREASLIVRKISVIENGLFAAPSYLAAHGRPTHPSELSGHEVLLSTAAEAATWQFQRGGETVSATVRGRLSCNSLSFARRLAITGRGIAAVSVVNVERDLDKGRLEPVLADWAIPPTSIYAVTTSRLIPAKVRHFIDFLALHLGRTFSEVPRLADRIAHGGNDAAIGEPGPVAEACWRPSDRPYRLHRAAAWAPPSGND</sequence>
<evidence type="ECO:0000256" key="4">
    <source>
        <dbReference type="ARBA" id="ARBA00023163"/>
    </source>
</evidence>